<protein>
    <submittedName>
        <fullName evidence="2">Uncharacterized protein</fullName>
    </submittedName>
</protein>
<accession>A0A1I8FK34</accession>
<keyword evidence="1" id="KW-1185">Reference proteome</keyword>
<dbReference type="WBParaSite" id="maker-unitig_36216-snap-gene-0.1-mRNA-1">
    <property type="protein sequence ID" value="maker-unitig_36216-snap-gene-0.1-mRNA-1"/>
    <property type="gene ID" value="maker-unitig_36216-snap-gene-0.1"/>
</dbReference>
<dbReference type="Proteomes" id="UP000095280">
    <property type="component" value="Unplaced"/>
</dbReference>
<dbReference type="AlphaFoldDB" id="A0A1I8FK34"/>
<evidence type="ECO:0000313" key="2">
    <source>
        <dbReference type="WBParaSite" id="maker-unitig_36216-snap-gene-0.1-mRNA-1"/>
    </source>
</evidence>
<sequence length="79" mass="7935">MPTCKAGSTSAGSAPNLVSDSVQGCVDRVGTKKIKVTYCHCRGRPELQHGCLTARRPAADGAAAAAESGGSVLSSCSLQ</sequence>
<name>A0A1I8FK34_9PLAT</name>
<reference evidence="2" key="1">
    <citation type="submission" date="2016-11" db="UniProtKB">
        <authorList>
            <consortium name="WormBaseParasite"/>
        </authorList>
    </citation>
    <scope>IDENTIFICATION</scope>
</reference>
<proteinExistence type="predicted"/>
<organism evidence="1 2">
    <name type="scientific">Macrostomum lignano</name>
    <dbReference type="NCBI Taxonomy" id="282301"/>
    <lineage>
        <taxon>Eukaryota</taxon>
        <taxon>Metazoa</taxon>
        <taxon>Spiralia</taxon>
        <taxon>Lophotrochozoa</taxon>
        <taxon>Platyhelminthes</taxon>
        <taxon>Rhabditophora</taxon>
        <taxon>Macrostomorpha</taxon>
        <taxon>Macrostomida</taxon>
        <taxon>Macrostomidae</taxon>
        <taxon>Macrostomum</taxon>
    </lineage>
</organism>
<evidence type="ECO:0000313" key="1">
    <source>
        <dbReference type="Proteomes" id="UP000095280"/>
    </source>
</evidence>